<reference evidence="2" key="1">
    <citation type="journal article" date="2020" name="New Phytol.">
        <title>Comparative genomics reveals dynamic genome evolution in host specialist ectomycorrhizal fungi.</title>
        <authorList>
            <person name="Lofgren L.A."/>
            <person name="Nguyen N.H."/>
            <person name="Vilgalys R."/>
            <person name="Ruytinx J."/>
            <person name="Liao H.L."/>
            <person name="Branco S."/>
            <person name="Kuo A."/>
            <person name="LaButti K."/>
            <person name="Lipzen A."/>
            <person name="Andreopoulos W."/>
            <person name="Pangilinan J."/>
            <person name="Riley R."/>
            <person name="Hundley H."/>
            <person name="Na H."/>
            <person name="Barry K."/>
            <person name="Grigoriev I.V."/>
            <person name="Stajich J.E."/>
            <person name="Kennedy P.G."/>
        </authorList>
    </citation>
    <scope>NUCLEOTIDE SEQUENCE</scope>
    <source>
        <strain evidence="2">DOB743</strain>
    </source>
</reference>
<accession>A0A9P6ZZW4</accession>
<evidence type="ECO:0000256" key="1">
    <source>
        <dbReference type="SAM" id="MobiDB-lite"/>
    </source>
</evidence>
<dbReference type="OrthoDB" id="2689553at2759"/>
<gene>
    <name evidence="2" type="ORF">EV702DRAFT_1194642</name>
</gene>
<keyword evidence="3" id="KW-1185">Reference proteome</keyword>
<feature type="region of interest" description="Disordered" evidence="1">
    <location>
        <begin position="63"/>
        <end position="127"/>
    </location>
</feature>
<dbReference type="EMBL" id="JABBWD010000010">
    <property type="protein sequence ID" value="KAG1779890.1"/>
    <property type="molecule type" value="Genomic_DNA"/>
</dbReference>
<feature type="compositionally biased region" description="Low complexity" evidence="1">
    <location>
        <begin position="92"/>
        <end position="112"/>
    </location>
</feature>
<evidence type="ECO:0000313" key="3">
    <source>
        <dbReference type="Proteomes" id="UP000714275"/>
    </source>
</evidence>
<dbReference type="AlphaFoldDB" id="A0A9P6ZZW4"/>
<dbReference type="Proteomes" id="UP000714275">
    <property type="component" value="Unassembled WGS sequence"/>
</dbReference>
<name>A0A9P6ZZW4_9AGAM</name>
<proteinExistence type="predicted"/>
<comment type="caution">
    <text evidence="2">The sequence shown here is derived from an EMBL/GenBank/DDBJ whole genome shotgun (WGS) entry which is preliminary data.</text>
</comment>
<sequence>MSWVAWISSSQLRIFVLYSDVMSVNVIVPNLSFLPPTMGPSHGSSATAMGMRYLNGVFGPSVTPNTDSVNIGRPSVSRPFGRPDAQGSTFTSGQESSGSAQAGPSSAPAFPSHFTATSPASETNSLP</sequence>
<feature type="compositionally biased region" description="Polar residues" evidence="1">
    <location>
        <begin position="114"/>
        <end position="127"/>
    </location>
</feature>
<evidence type="ECO:0000313" key="2">
    <source>
        <dbReference type="EMBL" id="KAG1779890.1"/>
    </source>
</evidence>
<organism evidence="2 3">
    <name type="scientific">Suillus placidus</name>
    <dbReference type="NCBI Taxonomy" id="48579"/>
    <lineage>
        <taxon>Eukaryota</taxon>
        <taxon>Fungi</taxon>
        <taxon>Dikarya</taxon>
        <taxon>Basidiomycota</taxon>
        <taxon>Agaricomycotina</taxon>
        <taxon>Agaricomycetes</taxon>
        <taxon>Agaricomycetidae</taxon>
        <taxon>Boletales</taxon>
        <taxon>Suillineae</taxon>
        <taxon>Suillaceae</taxon>
        <taxon>Suillus</taxon>
    </lineage>
</organism>
<protein>
    <submittedName>
        <fullName evidence="2">Uncharacterized protein</fullName>
    </submittedName>
</protein>